<evidence type="ECO:0000313" key="3">
    <source>
        <dbReference type="EMBL" id="SFF79453.1"/>
    </source>
</evidence>
<dbReference type="InterPro" id="IPR058548">
    <property type="entry name" value="MlaB-like_STAS"/>
</dbReference>
<name>A0A1I2LK36_9ACTN</name>
<dbReference type="InterPro" id="IPR036513">
    <property type="entry name" value="STAS_dom_sf"/>
</dbReference>
<dbReference type="RefSeq" id="WP_093717388.1">
    <property type="nucleotide sequence ID" value="NZ_FONG01000029.1"/>
</dbReference>
<dbReference type="OrthoDB" id="4249752at2"/>
<dbReference type="InterPro" id="IPR002645">
    <property type="entry name" value="STAS_dom"/>
</dbReference>
<feature type="region of interest" description="Disordered" evidence="1">
    <location>
        <begin position="106"/>
        <end position="146"/>
    </location>
</feature>
<reference evidence="3 4" key="1">
    <citation type="submission" date="2016-10" db="EMBL/GenBank/DDBJ databases">
        <authorList>
            <person name="de Groot N.N."/>
        </authorList>
    </citation>
    <scope>NUCLEOTIDE SEQUENCE [LARGE SCALE GENOMIC DNA]</scope>
    <source>
        <strain evidence="3 4">CGMCC 4.3510</strain>
    </source>
</reference>
<dbReference type="Pfam" id="PF13466">
    <property type="entry name" value="STAS_2"/>
    <property type="match status" value="1"/>
</dbReference>
<dbReference type="Gene3D" id="3.30.750.24">
    <property type="entry name" value="STAS domain"/>
    <property type="match status" value="1"/>
</dbReference>
<dbReference type="CDD" id="cd07043">
    <property type="entry name" value="STAS_anti-anti-sigma_factors"/>
    <property type="match status" value="1"/>
</dbReference>
<evidence type="ECO:0000259" key="2">
    <source>
        <dbReference type="PROSITE" id="PS50801"/>
    </source>
</evidence>
<dbReference type="SUPFAM" id="SSF52091">
    <property type="entry name" value="SpoIIaa-like"/>
    <property type="match status" value="1"/>
</dbReference>
<feature type="domain" description="STAS" evidence="2">
    <location>
        <begin position="9"/>
        <end position="102"/>
    </location>
</feature>
<dbReference type="Proteomes" id="UP000199323">
    <property type="component" value="Unassembled WGS sequence"/>
</dbReference>
<keyword evidence="4" id="KW-1185">Reference proteome</keyword>
<evidence type="ECO:0000256" key="1">
    <source>
        <dbReference type="SAM" id="MobiDB-lite"/>
    </source>
</evidence>
<dbReference type="PROSITE" id="PS50801">
    <property type="entry name" value="STAS"/>
    <property type="match status" value="1"/>
</dbReference>
<accession>A0A1I2LK36</accession>
<dbReference type="STRING" id="380248.SAMN05216251_12941"/>
<feature type="compositionally biased region" description="Low complexity" evidence="1">
    <location>
        <begin position="106"/>
        <end position="121"/>
    </location>
</feature>
<feature type="compositionally biased region" description="Basic and acidic residues" evidence="1">
    <location>
        <begin position="123"/>
        <end position="146"/>
    </location>
</feature>
<proteinExistence type="predicted"/>
<dbReference type="AlphaFoldDB" id="A0A1I2LK36"/>
<dbReference type="EMBL" id="FONG01000029">
    <property type="protein sequence ID" value="SFF79453.1"/>
    <property type="molecule type" value="Genomic_DNA"/>
</dbReference>
<protein>
    <submittedName>
        <fullName evidence="3">Anti-anti-sigma factor</fullName>
    </submittedName>
</protein>
<organism evidence="3 4">
    <name type="scientific">Actinacidiphila alni</name>
    <dbReference type="NCBI Taxonomy" id="380248"/>
    <lineage>
        <taxon>Bacteria</taxon>
        <taxon>Bacillati</taxon>
        <taxon>Actinomycetota</taxon>
        <taxon>Actinomycetes</taxon>
        <taxon>Kitasatosporales</taxon>
        <taxon>Streptomycetaceae</taxon>
        <taxon>Actinacidiphila</taxon>
    </lineage>
</organism>
<gene>
    <name evidence="3" type="ORF">SAMN05216251_12941</name>
</gene>
<sequence length="146" mass="15517">MTPTPFTGLRLTRVDADGTVRIEVSGDLDYDSADDLMTAVTAELAAHPQLDDLHLHFGGLGLVDSMGLSVLLMIHRRTTEAGVRLHLDDRTDDLDRLLALTGTLEHFTADPDGAADPAPAAESRPDDGARADPARSAGRDRGTPGH</sequence>
<evidence type="ECO:0000313" key="4">
    <source>
        <dbReference type="Proteomes" id="UP000199323"/>
    </source>
</evidence>